<dbReference type="EMBL" id="LJQA01000743">
    <property type="protein sequence ID" value="KPW86117.1"/>
    <property type="molecule type" value="Genomic_DNA"/>
</dbReference>
<organism evidence="8 9">
    <name type="scientific">Pseudomonas syringae pv. cerasicola</name>
    <dbReference type="NCBI Taxonomy" id="264451"/>
    <lineage>
        <taxon>Bacteria</taxon>
        <taxon>Pseudomonadati</taxon>
        <taxon>Pseudomonadota</taxon>
        <taxon>Gammaproteobacteria</taxon>
        <taxon>Pseudomonadales</taxon>
        <taxon>Pseudomonadaceae</taxon>
        <taxon>Pseudomonas</taxon>
        <taxon>Pseudomonas syringae</taxon>
    </lineage>
</organism>
<dbReference type="Proteomes" id="UP000050356">
    <property type="component" value="Unassembled WGS sequence"/>
</dbReference>
<keyword evidence="7" id="KW-0998">Cell outer membrane</keyword>
<protein>
    <submittedName>
        <fullName evidence="8">ABC transporter permease</fullName>
    </submittedName>
</protein>
<gene>
    <name evidence="8" type="ORF">ALO50_01462</name>
</gene>
<dbReference type="InterPro" id="IPR003423">
    <property type="entry name" value="OMP_efflux"/>
</dbReference>
<evidence type="ECO:0000313" key="9">
    <source>
        <dbReference type="Proteomes" id="UP000050356"/>
    </source>
</evidence>
<evidence type="ECO:0000256" key="2">
    <source>
        <dbReference type="ARBA" id="ARBA00007613"/>
    </source>
</evidence>
<dbReference type="PANTHER" id="PTHR30026:SF20">
    <property type="entry name" value="OUTER MEMBRANE PROTEIN TOLC"/>
    <property type="match status" value="1"/>
</dbReference>
<dbReference type="SUPFAM" id="SSF56954">
    <property type="entry name" value="Outer membrane efflux proteins (OEP)"/>
    <property type="match status" value="1"/>
</dbReference>
<evidence type="ECO:0000256" key="1">
    <source>
        <dbReference type="ARBA" id="ARBA00004442"/>
    </source>
</evidence>
<accession>A0A0P9NNB7</accession>
<evidence type="ECO:0000256" key="6">
    <source>
        <dbReference type="ARBA" id="ARBA00023136"/>
    </source>
</evidence>
<dbReference type="AlphaFoldDB" id="A0A0P9NNB7"/>
<dbReference type="Gene3D" id="1.20.1600.10">
    <property type="entry name" value="Outer membrane efflux proteins (OEP)"/>
    <property type="match status" value="1"/>
</dbReference>
<comment type="similarity">
    <text evidence="2">Belongs to the outer membrane factor (OMF) (TC 1.B.17) family.</text>
</comment>
<keyword evidence="6" id="KW-0472">Membrane</keyword>
<dbReference type="GO" id="GO:0009279">
    <property type="term" value="C:cell outer membrane"/>
    <property type="evidence" value="ECO:0007669"/>
    <property type="project" value="UniProtKB-SubCell"/>
</dbReference>
<dbReference type="Pfam" id="PF02321">
    <property type="entry name" value="OEP"/>
    <property type="match status" value="1"/>
</dbReference>
<dbReference type="GO" id="GO:1990281">
    <property type="term" value="C:efflux pump complex"/>
    <property type="evidence" value="ECO:0007669"/>
    <property type="project" value="TreeGrafter"/>
</dbReference>
<comment type="caution">
    <text evidence="8">The sequence shown here is derived from an EMBL/GenBank/DDBJ whole genome shotgun (WGS) entry which is preliminary data.</text>
</comment>
<evidence type="ECO:0000256" key="3">
    <source>
        <dbReference type="ARBA" id="ARBA00022448"/>
    </source>
</evidence>
<keyword evidence="4" id="KW-1134">Transmembrane beta strand</keyword>
<evidence type="ECO:0000256" key="7">
    <source>
        <dbReference type="ARBA" id="ARBA00023237"/>
    </source>
</evidence>
<evidence type="ECO:0000256" key="4">
    <source>
        <dbReference type="ARBA" id="ARBA00022452"/>
    </source>
</evidence>
<dbReference type="GO" id="GO:0015562">
    <property type="term" value="F:efflux transmembrane transporter activity"/>
    <property type="evidence" value="ECO:0007669"/>
    <property type="project" value="InterPro"/>
</dbReference>
<keyword evidence="3" id="KW-0813">Transport</keyword>
<dbReference type="GO" id="GO:0015288">
    <property type="term" value="F:porin activity"/>
    <property type="evidence" value="ECO:0007669"/>
    <property type="project" value="TreeGrafter"/>
</dbReference>
<comment type="subcellular location">
    <subcellularLocation>
        <location evidence="1">Cell outer membrane</location>
    </subcellularLocation>
</comment>
<dbReference type="PATRIC" id="fig|264451.4.peg.2002"/>
<dbReference type="InterPro" id="IPR051906">
    <property type="entry name" value="TolC-like"/>
</dbReference>
<keyword evidence="5" id="KW-0812">Transmembrane</keyword>
<evidence type="ECO:0000256" key="5">
    <source>
        <dbReference type="ARBA" id="ARBA00022692"/>
    </source>
</evidence>
<name>A0A0P9NNB7_PSESX</name>
<sequence>MSKLRAYQKALVSAQALVESTRQSILGGERISLDALNAEQQLYSTRRDLAKARYDYLMAWIKLHYYAGTLRDTDLARIDEAFVVAR</sequence>
<dbReference type="PANTHER" id="PTHR30026">
    <property type="entry name" value="OUTER MEMBRANE PROTEIN TOLC"/>
    <property type="match status" value="1"/>
</dbReference>
<evidence type="ECO:0000313" key="8">
    <source>
        <dbReference type="EMBL" id="KPW86117.1"/>
    </source>
</evidence>
<reference evidence="8 9" key="1">
    <citation type="submission" date="2015-09" db="EMBL/GenBank/DDBJ databases">
        <title>Genome announcement of multiple Pseudomonas syringae strains.</title>
        <authorList>
            <person name="Thakur S."/>
            <person name="Wang P.W."/>
            <person name="Gong Y."/>
            <person name="Weir B.S."/>
            <person name="Guttman D.S."/>
        </authorList>
    </citation>
    <scope>NUCLEOTIDE SEQUENCE [LARGE SCALE GENOMIC DNA]</scope>
    <source>
        <strain evidence="8 9">ICMP17524</strain>
    </source>
</reference>
<proteinExistence type="inferred from homology"/>